<name>A0A9Y2P007_9RHOB</name>
<evidence type="ECO:0000259" key="1">
    <source>
        <dbReference type="Pfam" id="PF03781"/>
    </source>
</evidence>
<evidence type="ECO:0000313" key="3">
    <source>
        <dbReference type="Proteomes" id="UP001238334"/>
    </source>
</evidence>
<dbReference type="InterPro" id="IPR051043">
    <property type="entry name" value="Sulfatase_Mod_Factor_Kinase"/>
</dbReference>
<dbReference type="InterPro" id="IPR005532">
    <property type="entry name" value="SUMF_dom"/>
</dbReference>
<dbReference type="Proteomes" id="UP001238334">
    <property type="component" value="Chromosome"/>
</dbReference>
<dbReference type="InterPro" id="IPR042095">
    <property type="entry name" value="SUMF_sf"/>
</dbReference>
<reference evidence="2 3" key="1">
    <citation type="submission" date="2023-06" db="EMBL/GenBank/DDBJ databases">
        <title>Parasedimentitalea psychrophila sp. nov., a psychrophilic bacterium isolated from deep-sea sediment.</title>
        <authorList>
            <person name="Li A."/>
        </authorList>
    </citation>
    <scope>NUCLEOTIDE SEQUENCE [LARGE SCALE GENOMIC DNA]</scope>
    <source>
        <strain evidence="2 3">QS115</strain>
    </source>
</reference>
<evidence type="ECO:0000313" key="2">
    <source>
        <dbReference type="EMBL" id="WIY24121.1"/>
    </source>
</evidence>
<protein>
    <submittedName>
        <fullName evidence="2">SUMF1/EgtB/PvdO family nonheme iron enzyme</fullName>
    </submittedName>
</protein>
<dbReference type="RefSeq" id="WP_270917125.1">
    <property type="nucleotide sequence ID" value="NZ_CP127247.1"/>
</dbReference>
<dbReference type="Pfam" id="PF03781">
    <property type="entry name" value="FGE-sulfatase"/>
    <property type="match status" value="1"/>
</dbReference>
<dbReference type="Gene3D" id="3.90.1580.10">
    <property type="entry name" value="paralog of FGE (formylglycine-generating enzyme)"/>
    <property type="match status" value="1"/>
</dbReference>
<dbReference type="PANTHER" id="PTHR23150:SF19">
    <property type="entry name" value="FORMYLGLYCINE-GENERATING ENZYME"/>
    <property type="match status" value="1"/>
</dbReference>
<feature type="domain" description="Sulfatase-modifying factor enzyme-like" evidence="1">
    <location>
        <begin position="34"/>
        <end position="269"/>
    </location>
</feature>
<gene>
    <name evidence="2" type="ORF">QPJ95_16050</name>
</gene>
<proteinExistence type="predicted"/>
<dbReference type="AlphaFoldDB" id="A0A9Y2P007"/>
<dbReference type="PANTHER" id="PTHR23150">
    <property type="entry name" value="SULFATASE MODIFYING FACTOR 1, 2"/>
    <property type="match status" value="1"/>
</dbReference>
<dbReference type="GO" id="GO:0120147">
    <property type="term" value="F:formylglycine-generating oxidase activity"/>
    <property type="evidence" value="ECO:0007669"/>
    <property type="project" value="TreeGrafter"/>
</dbReference>
<accession>A0A9Y2P007</accession>
<dbReference type="EMBL" id="CP127247">
    <property type="protein sequence ID" value="WIY24121.1"/>
    <property type="molecule type" value="Genomic_DNA"/>
</dbReference>
<dbReference type="KEGG" id="ppso:QPJ95_16050"/>
<organism evidence="2 3">
    <name type="scientific">Parasedimentitalea psychrophila</name>
    <dbReference type="NCBI Taxonomy" id="2997337"/>
    <lineage>
        <taxon>Bacteria</taxon>
        <taxon>Pseudomonadati</taxon>
        <taxon>Pseudomonadota</taxon>
        <taxon>Alphaproteobacteria</taxon>
        <taxon>Rhodobacterales</taxon>
        <taxon>Paracoccaceae</taxon>
        <taxon>Parasedimentitalea</taxon>
    </lineage>
</organism>
<keyword evidence="3" id="KW-1185">Reference proteome</keyword>
<sequence length="269" mass="29642">MRPFVTLSAICAAGAVMTAVAVMWWPAVPQITDLPETVVIPAGSYSYRPSGDFRIGTRAVDAPRELRRANSDFQIMKYPVSEAQYGLCVAAGACNPTAMSGQVDAPQVDISYVDATGFARWFSQMTLETWRLPTDDEWVRAAGERYVDAGLEISKDEDDPAKRWLANYRKLLTVRGDTDIEIHPRGYFGDNEFGVSDMAGNVWEWTESCFVNGQLSADGSEITKQTSYCGVRAVQGKHRAFIIDFVRDAKVGGCAVGIPPDHLGFRLVR</sequence>
<dbReference type="SUPFAM" id="SSF56436">
    <property type="entry name" value="C-type lectin-like"/>
    <property type="match status" value="1"/>
</dbReference>
<dbReference type="InterPro" id="IPR016187">
    <property type="entry name" value="CTDL_fold"/>
</dbReference>